<accession>A0ACB8CAG6</accession>
<gene>
    <name evidence="1" type="ORF">HPB49_017161</name>
</gene>
<evidence type="ECO:0000313" key="2">
    <source>
        <dbReference type="Proteomes" id="UP000821865"/>
    </source>
</evidence>
<evidence type="ECO:0000313" key="1">
    <source>
        <dbReference type="EMBL" id="KAH7937882.1"/>
    </source>
</evidence>
<protein>
    <submittedName>
        <fullName evidence="1">Uncharacterized protein</fullName>
    </submittedName>
</protein>
<comment type="caution">
    <text evidence="1">The sequence shown here is derived from an EMBL/GenBank/DDBJ whole genome shotgun (WGS) entry which is preliminary data.</text>
</comment>
<proteinExistence type="predicted"/>
<name>A0ACB8CAG6_DERSI</name>
<reference evidence="1" key="1">
    <citation type="submission" date="2020-05" db="EMBL/GenBank/DDBJ databases">
        <title>Large-scale comparative analyses of tick genomes elucidate their genetic diversity and vector capacities.</title>
        <authorList>
            <person name="Jia N."/>
            <person name="Wang J."/>
            <person name="Shi W."/>
            <person name="Du L."/>
            <person name="Sun Y."/>
            <person name="Zhan W."/>
            <person name="Jiang J."/>
            <person name="Wang Q."/>
            <person name="Zhang B."/>
            <person name="Ji P."/>
            <person name="Sakyi L.B."/>
            <person name="Cui X."/>
            <person name="Yuan T."/>
            <person name="Jiang B."/>
            <person name="Yang W."/>
            <person name="Lam T.T.-Y."/>
            <person name="Chang Q."/>
            <person name="Ding S."/>
            <person name="Wang X."/>
            <person name="Zhu J."/>
            <person name="Ruan X."/>
            <person name="Zhao L."/>
            <person name="Wei J."/>
            <person name="Que T."/>
            <person name="Du C."/>
            <person name="Cheng J."/>
            <person name="Dai P."/>
            <person name="Han X."/>
            <person name="Huang E."/>
            <person name="Gao Y."/>
            <person name="Liu J."/>
            <person name="Shao H."/>
            <person name="Ye R."/>
            <person name="Li L."/>
            <person name="Wei W."/>
            <person name="Wang X."/>
            <person name="Wang C."/>
            <person name="Yang T."/>
            <person name="Huo Q."/>
            <person name="Li W."/>
            <person name="Guo W."/>
            <person name="Chen H."/>
            <person name="Zhou L."/>
            <person name="Ni X."/>
            <person name="Tian J."/>
            <person name="Zhou Y."/>
            <person name="Sheng Y."/>
            <person name="Liu T."/>
            <person name="Pan Y."/>
            <person name="Xia L."/>
            <person name="Li J."/>
            <person name="Zhao F."/>
            <person name="Cao W."/>
        </authorList>
    </citation>
    <scope>NUCLEOTIDE SEQUENCE</scope>
    <source>
        <strain evidence="1">Dsil-2018</strain>
    </source>
</reference>
<dbReference type="Proteomes" id="UP000821865">
    <property type="component" value="Chromosome 8"/>
</dbReference>
<sequence>MLTLQLELLEGVKQMLVDERPTSFADCIAWARLRFQDQYNNQIRQLLYNFPEDQTTSSGALFWSGPKRCPRPIEFDPKEASTNWAVYSSLDITGQCRGYVIVMKQ</sequence>
<dbReference type="EMBL" id="CM023477">
    <property type="protein sequence ID" value="KAH7937882.1"/>
    <property type="molecule type" value="Genomic_DNA"/>
</dbReference>
<keyword evidence="2" id="KW-1185">Reference proteome</keyword>
<organism evidence="1 2">
    <name type="scientific">Dermacentor silvarum</name>
    <name type="common">Tick</name>
    <dbReference type="NCBI Taxonomy" id="543639"/>
    <lineage>
        <taxon>Eukaryota</taxon>
        <taxon>Metazoa</taxon>
        <taxon>Ecdysozoa</taxon>
        <taxon>Arthropoda</taxon>
        <taxon>Chelicerata</taxon>
        <taxon>Arachnida</taxon>
        <taxon>Acari</taxon>
        <taxon>Parasitiformes</taxon>
        <taxon>Ixodida</taxon>
        <taxon>Ixodoidea</taxon>
        <taxon>Ixodidae</taxon>
        <taxon>Rhipicephalinae</taxon>
        <taxon>Dermacentor</taxon>
    </lineage>
</organism>